<dbReference type="InterPro" id="IPR017911">
    <property type="entry name" value="MacB-like_ATP-bd"/>
</dbReference>
<keyword evidence="2" id="KW-0547">Nucleotide-binding</keyword>
<comment type="caution">
    <text evidence="6">The sequence shown here is derived from an EMBL/GenBank/DDBJ whole genome shotgun (WGS) entry which is preliminary data.</text>
</comment>
<comment type="similarity">
    <text evidence="4">Belongs to the ABC transporter superfamily. Macrolide exporter (TC 3.A.1.122) family.</text>
</comment>
<dbReference type="SUPFAM" id="SSF52540">
    <property type="entry name" value="P-loop containing nucleoside triphosphate hydrolases"/>
    <property type="match status" value="1"/>
</dbReference>
<dbReference type="EMBL" id="JACYTR010000080">
    <property type="protein sequence ID" value="MBD8528065.1"/>
    <property type="molecule type" value="Genomic_DNA"/>
</dbReference>
<dbReference type="InterPro" id="IPR027417">
    <property type="entry name" value="P-loop_NTPase"/>
</dbReference>
<reference evidence="6 7" key="1">
    <citation type="submission" date="2020-09" db="EMBL/GenBank/DDBJ databases">
        <title>Pseudoxanthomonas sp. CAU 1598 isolated from sand of Yaerae Beach.</title>
        <authorList>
            <person name="Kim W."/>
        </authorList>
    </citation>
    <scope>NUCLEOTIDE SEQUENCE [LARGE SCALE GENOMIC DNA]</scope>
    <source>
        <strain evidence="6 7">CAU 1598</strain>
    </source>
</reference>
<dbReference type="PROSITE" id="PS50893">
    <property type="entry name" value="ABC_TRANSPORTER_2"/>
    <property type="match status" value="1"/>
</dbReference>
<dbReference type="AlphaFoldDB" id="A0AAW3ZRA1"/>
<proteinExistence type="inferred from homology"/>
<evidence type="ECO:0000313" key="6">
    <source>
        <dbReference type="EMBL" id="MBD8528065.1"/>
    </source>
</evidence>
<evidence type="ECO:0000256" key="4">
    <source>
        <dbReference type="ARBA" id="ARBA00038388"/>
    </source>
</evidence>
<dbReference type="Gene3D" id="3.40.50.300">
    <property type="entry name" value="P-loop containing nucleotide triphosphate hydrolases"/>
    <property type="match status" value="1"/>
</dbReference>
<dbReference type="GO" id="GO:0022857">
    <property type="term" value="F:transmembrane transporter activity"/>
    <property type="evidence" value="ECO:0007669"/>
    <property type="project" value="TreeGrafter"/>
</dbReference>
<feature type="domain" description="ABC transporter" evidence="5">
    <location>
        <begin position="2"/>
        <end position="223"/>
    </location>
</feature>
<evidence type="ECO:0000256" key="3">
    <source>
        <dbReference type="ARBA" id="ARBA00022840"/>
    </source>
</evidence>
<dbReference type="FunFam" id="3.40.50.300:FF:000032">
    <property type="entry name" value="Export ABC transporter ATP-binding protein"/>
    <property type="match status" value="1"/>
</dbReference>
<gene>
    <name evidence="6" type="ORF">IFO71_20140</name>
</gene>
<dbReference type="GO" id="GO:0016887">
    <property type="term" value="F:ATP hydrolysis activity"/>
    <property type="evidence" value="ECO:0007669"/>
    <property type="project" value="InterPro"/>
</dbReference>
<dbReference type="SMART" id="SM00382">
    <property type="entry name" value="AAA"/>
    <property type="match status" value="1"/>
</dbReference>
<keyword evidence="7" id="KW-1185">Reference proteome</keyword>
<dbReference type="PANTHER" id="PTHR24220:SF86">
    <property type="entry name" value="ABC TRANSPORTER ABCH.1"/>
    <property type="match status" value="1"/>
</dbReference>
<dbReference type="RefSeq" id="WP_192031486.1">
    <property type="nucleotide sequence ID" value="NZ_JACYTR010000080.1"/>
</dbReference>
<evidence type="ECO:0000256" key="2">
    <source>
        <dbReference type="ARBA" id="ARBA00022741"/>
    </source>
</evidence>
<sequence length="223" mass="24565">MITLTNINKTLRTPAGPWSVLRDIELQIAEGEFVSIMGPSGAGKTSLLSLLGLLDSEFEGDYVLAGKSVRSLRDAERKQLAASAIGFVFQHYHLIDDLSVAENIELPLDYRGVPKAERRARVNEVLSEFELAEKSRWYPRMLSGGQQQLVAVARAIAPRPKLLLADEPTGALHSSQGEMIMQVLQRLNQAGTTIVQVTHHPDYAQRAGRVLQMRDGRLVAAGR</sequence>
<protein>
    <submittedName>
        <fullName evidence="6">ABC transporter ATP-binding protein</fullName>
    </submittedName>
</protein>
<dbReference type="Pfam" id="PF00005">
    <property type="entry name" value="ABC_tran"/>
    <property type="match status" value="1"/>
</dbReference>
<keyword evidence="1" id="KW-0813">Transport</keyword>
<dbReference type="PROSITE" id="PS00211">
    <property type="entry name" value="ABC_TRANSPORTER_1"/>
    <property type="match status" value="1"/>
</dbReference>
<evidence type="ECO:0000313" key="7">
    <source>
        <dbReference type="Proteomes" id="UP000613768"/>
    </source>
</evidence>
<dbReference type="GO" id="GO:0005886">
    <property type="term" value="C:plasma membrane"/>
    <property type="evidence" value="ECO:0007669"/>
    <property type="project" value="TreeGrafter"/>
</dbReference>
<dbReference type="CDD" id="cd03255">
    <property type="entry name" value="ABC_MJ0796_LolCDE_FtsE"/>
    <property type="match status" value="1"/>
</dbReference>
<dbReference type="InterPro" id="IPR003439">
    <property type="entry name" value="ABC_transporter-like_ATP-bd"/>
</dbReference>
<dbReference type="InterPro" id="IPR017871">
    <property type="entry name" value="ABC_transporter-like_CS"/>
</dbReference>
<dbReference type="PANTHER" id="PTHR24220">
    <property type="entry name" value="IMPORT ATP-BINDING PROTEIN"/>
    <property type="match status" value="1"/>
</dbReference>
<evidence type="ECO:0000259" key="5">
    <source>
        <dbReference type="PROSITE" id="PS50893"/>
    </source>
</evidence>
<accession>A0AAW3ZRA1</accession>
<dbReference type="InterPro" id="IPR015854">
    <property type="entry name" value="ABC_transpr_LolD-like"/>
</dbReference>
<evidence type="ECO:0000256" key="1">
    <source>
        <dbReference type="ARBA" id="ARBA00022448"/>
    </source>
</evidence>
<dbReference type="GO" id="GO:1902495">
    <property type="term" value="C:transmembrane transporter complex"/>
    <property type="evidence" value="ECO:0007669"/>
    <property type="project" value="UniProtKB-ARBA"/>
</dbReference>
<keyword evidence="3 6" id="KW-0067">ATP-binding</keyword>
<dbReference type="InterPro" id="IPR003593">
    <property type="entry name" value="AAA+_ATPase"/>
</dbReference>
<name>A0AAW3ZRA1_9GAMM</name>
<dbReference type="Proteomes" id="UP000613768">
    <property type="component" value="Unassembled WGS sequence"/>
</dbReference>
<organism evidence="6 7">
    <name type="scientific">Pseudomarimonas arenosa</name>
    <dbReference type="NCBI Taxonomy" id="2774145"/>
    <lineage>
        <taxon>Bacteria</taxon>
        <taxon>Pseudomonadati</taxon>
        <taxon>Pseudomonadota</taxon>
        <taxon>Gammaproteobacteria</taxon>
        <taxon>Lysobacterales</taxon>
        <taxon>Lysobacteraceae</taxon>
        <taxon>Pseudomarimonas</taxon>
    </lineage>
</organism>
<dbReference type="GO" id="GO:0005524">
    <property type="term" value="F:ATP binding"/>
    <property type="evidence" value="ECO:0007669"/>
    <property type="project" value="UniProtKB-KW"/>
</dbReference>